<keyword evidence="3" id="KW-1185">Reference proteome</keyword>
<evidence type="ECO:0000313" key="2">
    <source>
        <dbReference type="EMBL" id="MFD1515834.1"/>
    </source>
</evidence>
<dbReference type="AlphaFoldDB" id="A0ABD6B432"/>
<proteinExistence type="predicted"/>
<feature type="compositionally biased region" description="Basic and acidic residues" evidence="1">
    <location>
        <begin position="69"/>
        <end position="80"/>
    </location>
</feature>
<feature type="region of interest" description="Disordered" evidence="1">
    <location>
        <begin position="69"/>
        <end position="90"/>
    </location>
</feature>
<dbReference type="InterPro" id="IPR036390">
    <property type="entry name" value="WH_DNA-bd_sf"/>
</dbReference>
<accession>A0ABD6B432</accession>
<organism evidence="2 3">
    <name type="scientific">Halomarina rubra</name>
    <dbReference type="NCBI Taxonomy" id="2071873"/>
    <lineage>
        <taxon>Archaea</taxon>
        <taxon>Methanobacteriati</taxon>
        <taxon>Methanobacteriota</taxon>
        <taxon>Stenosarchaea group</taxon>
        <taxon>Halobacteria</taxon>
        <taxon>Halobacteriales</taxon>
        <taxon>Natronomonadaceae</taxon>
        <taxon>Halomarina</taxon>
    </lineage>
</organism>
<reference evidence="2 3" key="1">
    <citation type="journal article" date="2019" name="Int. J. Syst. Evol. Microbiol.">
        <title>The Global Catalogue of Microorganisms (GCM) 10K type strain sequencing project: providing services to taxonomists for standard genome sequencing and annotation.</title>
        <authorList>
            <consortium name="The Broad Institute Genomics Platform"/>
            <consortium name="The Broad Institute Genome Sequencing Center for Infectious Disease"/>
            <person name="Wu L."/>
            <person name="Ma J."/>
        </authorList>
    </citation>
    <scope>NUCLEOTIDE SEQUENCE [LARGE SCALE GENOMIC DNA]</scope>
    <source>
        <strain evidence="2 3">CGMCC 1.12563</strain>
    </source>
</reference>
<dbReference type="RefSeq" id="WP_250875757.1">
    <property type="nucleotide sequence ID" value="NZ_JALXFV010000016.1"/>
</dbReference>
<sequence>MTEAMGEIDDTPSMNEMLDWFAEQPCSCATVGHVAAKIGRSRESVRNNLKQLRAAGYAEHRFEPTGEYRLLRDPRPEHGEMPPCPECSENSTGMFTVRSSAGNMDYQCERCGEQWTS</sequence>
<dbReference type="Gene3D" id="1.10.10.10">
    <property type="entry name" value="Winged helix-like DNA-binding domain superfamily/Winged helix DNA-binding domain"/>
    <property type="match status" value="1"/>
</dbReference>
<dbReference type="SUPFAM" id="SSF46785">
    <property type="entry name" value="Winged helix' DNA-binding domain"/>
    <property type="match status" value="1"/>
</dbReference>
<name>A0ABD6B432_9EURY</name>
<protein>
    <submittedName>
        <fullName evidence="2">Uncharacterized protein</fullName>
    </submittedName>
</protein>
<dbReference type="Proteomes" id="UP001597187">
    <property type="component" value="Unassembled WGS sequence"/>
</dbReference>
<evidence type="ECO:0000256" key="1">
    <source>
        <dbReference type="SAM" id="MobiDB-lite"/>
    </source>
</evidence>
<dbReference type="InterPro" id="IPR036388">
    <property type="entry name" value="WH-like_DNA-bd_sf"/>
</dbReference>
<evidence type="ECO:0000313" key="3">
    <source>
        <dbReference type="Proteomes" id="UP001597187"/>
    </source>
</evidence>
<comment type="caution">
    <text evidence="2">The sequence shown here is derived from an EMBL/GenBank/DDBJ whole genome shotgun (WGS) entry which is preliminary data.</text>
</comment>
<dbReference type="EMBL" id="JBHUDC010000016">
    <property type="protein sequence ID" value="MFD1515834.1"/>
    <property type="molecule type" value="Genomic_DNA"/>
</dbReference>
<gene>
    <name evidence="2" type="ORF">ACFSBT_21340</name>
</gene>